<accession>A0A8X7VLA4</accession>
<gene>
    <name evidence="2" type="ORF">Bca52824_024502</name>
</gene>
<evidence type="ECO:0000313" key="2">
    <source>
        <dbReference type="EMBL" id="KAG2312945.1"/>
    </source>
</evidence>
<name>A0A8X7VLA4_BRACI</name>
<comment type="caution">
    <text evidence="2">The sequence shown here is derived from an EMBL/GenBank/DDBJ whole genome shotgun (WGS) entry which is preliminary data.</text>
</comment>
<dbReference type="OrthoDB" id="1108458at2759"/>
<organism evidence="2 3">
    <name type="scientific">Brassica carinata</name>
    <name type="common">Ethiopian mustard</name>
    <name type="synonym">Abyssinian cabbage</name>
    <dbReference type="NCBI Taxonomy" id="52824"/>
    <lineage>
        <taxon>Eukaryota</taxon>
        <taxon>Viridiplantae</taxon>
        <taxon>Streptophyta</taxon>
        <taxon>Embryophyta</taxon>
        <taxon>Tracheophyta</taxon>
        <taxon>Spermatophyta</taxon>
        <taxon>Magnoliopsida</taxon>
        <taxon>eudicotyledons</taxon>
        <taxon>Gunneridae</taxon>
        <taxon>Pentapetalae</taxon>
        <taxon>rosids</taxon>
        <taxon>malvids</taxon>
        <taxon>Brassicales</taxon>
        <taxon>Brassicaceae</taxon>
        <taxon>Brassiceae</taxon>
        <taxon>Brassica</taxon>
    </lineage>
</organism>
<dbReference type="AlphaFoldDB" id="A0A8X7VLA4"/>
<dbReference type="EMBL" id="JAAMPC010000005">
    <property type="protein sequence ID" value="KAG2312945.1"/>
    <property type="molecule type" value="Genomic_DNA"/>
</dbReference>
<sequence length="104" mass="12032">MMQGQWITKSGGKMVEGSKPGLKISVPRFDNFAIIANYARTLIGRFMNPSKQNMKMMLFMLPRIWQVEGRVVGTDLGLGRFQFAFDQEEDIIEVLRMEPFHFDN</sequence>
<reference evidence="2 3" key="1">
    <citation type="submission" date="2020-02" db="EMBL/GenBank/DDBJ databases">
        <authorList>
            <person name="Ma Q."/>
            <person name="Huang Y."/>
            <person name="Song X."/>
            <person name="Pei D."/>
        </authorList>
    </citation>
    <scope>NUCLEOTIDE SEQUENCE [LARGE SCALE GENOMIC DNA]</scope>
    <source>
        <strain evidence="2">Sxm20200214</strain>
        <tissue evidence="2">Leaf</tissue>
    </source>
</reference>
<evidence type="ECO:0000259" key="1">
    <source>
        <dbReference type="Pfam" id="PF14111"/>
    </source>
</evidence>
<protein>
    <recommendedName>
        <fullName evidence="1">DUF4283 domain-containing protein</fullName>
    </recommendedName>
</protein>
<dbReference type="InterPro" id="IPR025558">
    <property type="entry name" value="DUF4283"/>
</dbReference>
<proteinExistence type="predicted"/>
<feature type="domain" description="DUF4283" evidence="1">
    <location>
        <begin position="39"/>
        <end position="104"/>
    </location>
</feature>
<evidence type="ECO:0000313" key="3">
    <source>
        <dbReference type="Proteomes" id="UP000886595"/>
    </source>
</evidence>
<dbReference type="Pfam" id="PF14111">
    <property type="entry name" value="DUF4283"/>
    <property type="match status" value="1"/>
</dbReference>
<dbReference type="Proteomes" id="UP000886595">
    <property type="component" value="Unassembled WGS sequence"/>
</dbReference>
<keyword evidence="3" id="KW-1185">Reference proteome</keyword>